<dbReference type="OrthoDB" id="1303839at2759"/>
<dbReference type="AlphaFoldDB" id="A0A9J6A7S0"/>
<accession>A0A9J6A7S0</accession>
<proteinExistence type="predicted"/>
<evidence type="ECO:0000313" key="1">
    <source>
        <dbReference type="EMBL" id="KAG5620710.1"/>
    </source>
</evidence>
<protein>
    <submittedName>
        <fullName evidence="1">Uncharacterized protein</fullName>
    </submittedName>
</protein>
<organism evidence="1 2">
    <name type="scientific">Solanum commersonii</name>
    <name type="common">Commerson's wild potato</name>
    <name type="synonym">Commerson's nightshade</name>
    <dbReference type="NCBI Taxonomy" id="4109"/>
    <lineage>
        <taxon>Eukaryota</taxon>
        <taxon>Viridiplantae</taxon>
        <taxon>Streptophyta</taxon>
        <taxon>Embryophyta</taxon>
        <taxon>Tracheophyta</taxon>
        <taxon>Spermatophyta</taxon>
        <taxon>Magnoliopsida</taxon>
        <taxon>eudicotyledons</taxon>
        <taxon>Gunneridae</taxon>
        <taxon>Pentapetalae</taxon>
        <taxon>asterids</taxon>
        <taxon>lamiids</taxon>
        <taxon>Solanales</taxon>
        <taxon>Solanaceae</taxon>
        <taxon>Solanoideae</taxon>
        <taxon>Solaneae</taxon>
        <taxon>Solanum</taxon>
    </lineage>
</organism>
<dbReference type="Proteomes" id="UP000824120">
    <property type="component" value="Chromosome 2"/>
</dbReference>
<evidence type="ECO:0000313" key="2">
    <source>
        <dbReference type="Proteomes" id="UP000824120"/>
    </source>
</evidence>
<keyword evidence="2" id="KW-1185">Reference proteome</keyword>
<sequence length="71" mass="8859">MREARLRWFRHMKRRRGDATARRCKRLDIVDTNYEERRDKVKKYWGEVIKEVSLSSMLKSQKPNYFAYKLY</sequence>
<comment type="caution">
    <text evidence="1">The sequence shown here is derived from an EMBL/GenBank/DDBJ whole genome shotgun (WGS) entry which is preliminary data.</text>
</comment>
<name>A0A9J6A7S0_SOLCO</name>
<reference evidence="1 2" key="1">
    <citation type="submission" date="2020-09" db="EMBL/GenBank/DDBJ databases">
        <title>De no assembly of potato wild relative species, Solanum commersonii.</title>
        <authorList>
            <person name="Cho K."/>
        </authorList>
    </citation>
    <scope>NUCLEOTIDE SEQUENCE [LARGE SCALE GENOMIC DNA]</scope>
    <source>
        <strain evidence="1">LZ3.2</strain>
        <tissue evidence="1">Leaf</tissue>
    </source>
</reference>
<gene>
    <name evidence="1" type="ORF">H5410_005928</name>
</gene>
<dbReference type="EMBL" id="JACXVP010000002">
    <property type="protein sequence ID" value="KAG5620710.1"/>
    <property type="molecule type" value="Genomic_DNA"/>
</dbReference>